<dbReference type="OrthoDB" id="237820at2"/>
<dbReference type="STRING" id="28092.WM40_24000"/>
<dbReference type="SUPFAM" id="SSF141571">
    <property type="entry name" value="Pentapeptide repeat-like"/>
    <property type="match status" value="3"/>
</dbReference>
<evidence type="ECO:0000313" key="3">
    <source>
        <dbReference type="Proteomes" id="UP000033618"/>
    </source>
</evidence>
<dbReference type="AlphaFoldDB" id="A0A0F5JUJ2"/>
<reference evidence="2 3" key="1">
    <citation type="submission" date="2015-03" db="EMBL/GenBank/DDBJ databases">
        <title>Draft Genome Sequence of Burkholderia andropogonis type strain ICMP2807, isolated from Sorghum bicolor.</title>
        <authorList>
            <person name="Lopes-Santos L."/>
            <person name="Castro D.B."/>
            <person name="Ottoboni L.M."/>
            <person name="Park D."/>
            <person name="Weirc B.S."/>
            <person name="Destefano S.A."/>
        </authorList>
    </citation>
    <scope>NUCLEOTIDE SEQUENCE [LARGE SCALE GENOMIC DNA]</scope>
    <source>
        <strain evidence="2 3">ICMP2807</strain>
    </source>
</reference>
<accession>A0A0F5JUJ2</accession>
<dbReference type="Pfam" id="PF00805">
    <property type="entry name" value="Pentapeptide"/>
    <property type="match status" value="3"/>
</dbReference>
<dbReference type="InterPro" id="IPR018683">
    <property type="entry name" value="DUF2169"/>
</dbReference>
<protein>
    <recommendedName>
        <fullName evidence="1">DUF2169 domain-containing protein</fullName>
    </recommendedName>
</protein>
<dbReference type="PANTHER" id="PTHR14136">
    <property type="entry name" value="BTB_POZ DOMAIN-CONTAINING PROTEIN KCTD9"/>
    <property type="match status" value="1"/>
</dbReference>
<feature type="domain" description="DUF2169" evidence="1">
    <location>
        <begin position="20"/>
        <end position="305"/>
    </location>
</feature>
<dbReference type="Gene3D" id="2.160.20.80">
    <property type="entry name" value="E3 ubiquitin-protein ligase SopA"/>
    <property type="match status" value="3"/>
</dbReference>
<evidence type="ECO:0000313" key="2">
    <source>
        <dbReference type="EMBL" id="KKB61299.1"/>
    </source>
</evidence>
<dbReference type="PANTHER" id="PTHR14136:SF17">
    <property type="entry name" value="BTB_POZ DOMAIN-CONTAINING PROTEIN KCTD9"/>
    <property type="match status" value="1"/>
</dbReference>
<keyword evidence="3" id="KW-1185">Reference proteome</keyword>
<gene>
    <name evidence="2" type="ORF">WM40_24000</name>
</gene>
<dbReference type="Proteomes" id="UP000033618">
    <property type="component" value="Unassembled WGS sequence"/>
</dbReference>
<comment type="caution">
    <text evidence="2">The sequence shown here is derived from an EMBL/GenBank/DDBJ whole genome shotgun (WGS) entry which is preliminary data.</text>
</comment>
<dbReference type="EMBL" id="LAQU01000051">
    <property type="protein sequence ID" value="KKB61299.1"/>
    <property type="molecule type" value="Genomic_DNA"/>
</dbReference>
<name>A0A0F5JUJ2_9BURK</name>
<sequence length="877" mass="95396">MKIIKPQSLGVLQKPYTYLGRHRLSVAVLGFFRLGAPNERFLAESTQWPRVLASLPAGQVLDEVMPRQGAEVLLLGSAYAPGKQAVTGVDVLLRVDTVDGQPAIGKCLSVCGEREWRGALSKRRTGRAKPFLAMPITYARAFGGARNPINPVGCGSRESWFGKSGGAMPNVAYAAGTVDARWRTSVPAGFGPIPVINQARRDKFGSYGRTWRRYDAPGFARDMDWSIFNMAPPDQWLPAPLQGGERYLLRNLHPQHAELTGMLPDLAARAFVTKLNETPEAMREVLLVMDTIWFVPDHNLGIAIYHGTIEIDDSDALDIGTLMVGYEYRDSPKSIGHYRDVMQLRLDPEVGRMHVFNESQLAPERSAAEQARRAAEQERAEQAVLARGQRRLDLLDAQHWARRGTVPPADHQVARATLPALGIMTSQTVAEGDFDLTEIVTRAKALAADAEQRGKEALARLPARTLAPVDAAKLLIDALERAAIPAYDLLPPELTGRDPQVEGMLARLPVPPEGADPKQQAHYDKSRAAIMKIPSLHRQARRAAPKVTVAALPYPPETARGLGDRVRKWRAAGVPLAGRDLAGADLVGIDFSGADLRETMFDGADLSGAKFVGANLQGAVLVGTRLDRADFSGADLTRANLCASNGRAILFEGAELAYAQALDAQWPQANLRRTRLYRLLGLRLACPGATFDGADASKATLFDIEADDSNWEGATLEKAVFMRAHLQRASFAHATLKKAVFNLSNLQASRWERAILDSVQGGGKTNWRDATLTGAMARNCGFHGADLSHVDMEAARFLRCDFGQANLRAARLVASLFSRCGFHASQLRMIAAAQAEFFQCQCRKADFTGARLADATFVQCERTGVVPPEGVASGSPT</sequence>
<dbReference type="InterPro" id="IPR051082">
    <property type="entry name" value="Pentapeptide-BTB/POZ_domain"/>
</dbReference>
<dbReference type="InterPro" id="IPR001646">
    <property type="entry name" value="5peptide_repeat"/>
</dbReference>
<organism evidence="2 3">
    <name type="scientific">Robbsia andropogonis</name>
    <dbReference type="NCBI Taxonomy" id="28092"/>
    <lineage>
        <taxon>Bacteria</taxon>
        <taxon>Pseudomonadati</taxon>
        <taxon>Pseudomonadota</taxon>
        <taxon>Betaproteobacteria</taxon>
        <taxon>Burkholderiales</taxon>
        <taxon>Burkholderiaceae</taxon>
        <taxon>Robbsia</taxon>
    </lineage>
</organism>
<evidence type="ECO:0000259" key="1">
    <source>
        <dbReference type="Pfam" id="PF09937"/>
    </source>
</evidence>
<proteinExistence type="predicted"/>
<dbReference type="PATRIC" id="fig|28092.6.peg.5639"/>
<dbReference type="Pfam" id="PF09937">
    <property type="entry name" value="DUF2169"/>
    <property type="match status" value="1"/>
</dbReference>
<dbReference type="RefSeq" id="WP_024904513.1">
    <property type="nucleotide sequence ID" value="NZ_CADFGU010000022.1"/>
</dbReference>